<feature type="binding site" evidence="5">
    <location>
        <position position="51"/>
    </location>
    <ligand>
        <name>FAD</name>
        <dbReference type="ChEBI" id="CHEBI:57692"/>
    </ligand>
</feature>
<dbReference type="Pfam" id="PF02852">
    <property type="entry name" value="Pyr_redox_dim"/>
    <property type="match status" value="1"/>
</dbReference>
<feature type="disulfide bond" description="Redox-active" evidence="6">
    <location>
        <begin position="42"/>
        <end position="47"/>
    </location>
</feature>
<evidence type="ECO:0000256" key="1">
    <source>
        <dbReference type="ARBA" id="ARBA00007532"/>
    </source>
</evidence>
<dbReference type="GO" id="GO:0006103">
    <property type="term" value="P:2-oxoglutarate metabolic process"/>
    <property type="evidence" value="ECO:0007669"/>
    <property type="project" value="TreeGrafter"/>
</dbReference>
<dbReference type="PANTHER" id="PTHR22912">
    <property type="entry name" value="DISULFIDE OXIDOREDUCTASE"/>
    <property type="match status" value="1"/>
</dbReference>
<evidence type="ECO:0000256" key="2">
    <source>
        <dbReference type="ARBA" id="ARBA00022630"/>
    </source>
</evidence>
<dbReference type="RefSeq" id="WP_132691441.1">
    <property type="nucleotide sequence ID" value="NZ_SKBU01000016.1"/>
</dbReference>
<accession>A0A4R1BGU5</accession>
<evidence type="ECO:0000256" key="3">
    <source>
        <dbReference type="ARBA" id="ARBA00022827"/>
    </source>
</evidence>
<feature type="domain" description="Pyridine nucleotide-disulphide oxidoreductase dimerisation" evidence="7">
    <location>
        <begin position="332"/>
        <end position="440"/>
    </location>
</feature>
<dbReference type="PANTHER" id="PTHR22912:SF151">
    <property type="entry name" value="DIHYDROLIPOYL DEHYDROGENASE, MITOCHONDRIAL"/>
    <property type="match status" value="1"/>
</dbReference>
<comment type="cofactor">
    <cofactor evidence="5">
        <name>FAD</name>
        <dbReference type="ChEBI" id="CHEBI:57692"/>
    </cofactor>
    <text evidence="5">Binds 1 FAD per subunit.</text>
</comment>
<dbReference type="InterPro" id="IPR023753">
    <property type="entry name" value="FAD/NAD-binding_dom"/>
</dbReference>
<comment type="caution">
    <text evidence="9">The sequence shown here is derived from an EMBL/GenBank/DDBJ whole genome shotgun (WGS) entry which is preliminary data.</text>
</comment>
<reference evidence="9 10" key="1">
    <citation type="submission" date="2019-03" db="EMBL/GenBank/DDBJ databases">
        <title>Whole genome sequence of a novel Rubrobacter taiwanensis strain, isolated from Yellowstone National Park.</title>
        <authorList>
            <person name="Freed S."/>
            <person name="Ramaley R.F."/>
            <person name="Kyndt J.A."/>
        </authorList>
    </citation>
    <scope>NUCLEOTIDE SEQUENCE [LARGE SCALE GENOMIC DNA]</scope>
    <source>
        <strain evidence="9 10">Yellowstone</strain>
    </source>
</reference>
<dbReference type="AlphaFoldDB" id="A0A4R1BGU5"/>
<evidence type="ECO:0000259" key="7">
    <source>
        <dbReference type="Pfam" id="PF02852"/>
    </source>
</evidence>
<evidence type="ECO:0000256" key="5">
    <source>
        <dbReference type="PIRSR" id="PIRSR000350-3"/>
    </source>
</evidence>
<gene>
    <name evidence="9" type="ORF">E0L93_09885</name>
</gene>
<sequence length="448" mass="47956">MADRYDAVVLGMGPGGEVAASRLISGGLRVAVVERELIGGECAYWACIPSKTLLRPPEVRSEAQRAFGTGIPELDRGGLFDYRDWMIRNLDDSAQVEGYEQRGATVIKGEGRISGPGRVEVGGEILEAEHIVVATGSAPNVPPVEGLEGVTVWTNREATTSREVPDRTLIIGGGPNGIEAAQWLSRLGSRVTVVQSADRLIDREDPEVGRLIEEALEEEGVTVLTGRQAVRARKEDGRTVIELDDGSEAETDVVLIAAGRRPRTQGLGLETVGVEAEGGAVPVDERCRAADGVWAIGDVTGVALFTHVAKYQGRVAADNILGKEQRADYRGIPRVVFSDPEIAACGLTAEQAREQGIDAAVATVKLPEVLARPWTYEESPRGHLGLIADRKQGVLVGAWAVAPQAGEWIHQASLAIRAGIPIERLLDTVAQFPTYSEGYLNALEELDL</sequence>
<dbReference type="PRINTS" id="PR00411">
    <property type="entry name" value="PNDRDTASEI"/>
</dbReference>
<dbReference type="PRINTS" id="PR00368">
    <property type="entry name" value="FADPNR"/>
</dbReference>
<feature type="domain" description="FAD/NAD(P)-binding" evidence="8">
    <location>
        <begin position="5"/>
        <end position="313"/>
    </location>
</feature>
<protein>
    <submittedName>
        <fullName evidence="9">NAD(P)/FAD-dependent oxidoreductase</fullName>
    </submittedName>
</protein>
<keyword evidence="2" id="KW-0285">Flavoprotein</keyword>
<organism evidence="9 10">
    <name type="scientific">Rubrobacter taiwanensis</name>
    <dbReference type="NCBI Taxonomy" id="185139"/>
    <lineage>
        <taxon>Bacteria</taxon>
        <taxon>Bacillati</taxon>
        <taxon>Actinomycetota</taxon>
        <taxon>Rubrobacteria</taxon>
        <taxon>Rubrobacterales</taxon>
        <taxon>Rubrobacteraceae</taxon>
        <taxon>Rubrobacter</taxon>
    </lineage>
</organism>
<dbReference type="Pfam" id="PF07992">
    <property type="entry name" value="Pyr_redox_2"/>
    <property type="match status" value="1"/>
</dbReference>
<evidence type="ECO:0000259" key="8">
    <source>
        <dbReference type="Pfam" id="PF07992"/>
    </source>
</evidence>
<feature type="binding site" evidence="5">
    <location>
        <position position="259"/>
    </location>
    <ligand>
        <name>NAD(+)</name>
        <dbReference type="ChEBI" id="CHEBI:57540"/>
    </ligand>
</feature>
<dbReference type="InterPro" id="IPR050151">
    <property type="entry name" value="Class-I_Pyr_Nuc-Dis_Oxidored"/>
</dbReference>
<evidence type="ECO:0000313" key="10">
    <source>
        <dbReference type="Proteomes" id="UP000295244"/>
    </source>
</evidence>
<keyword evidence="10" id="KW-1185">Reference proteome</keyword>
<dbReference type="InterPro" id="IPR001100">
    <property type="entry name" value="Pyr_nuc-diS_OxRdtase"/>
</dbReference>
<proteinExistence type="inferred from homology"/>
<feature type="binding site" evidence="5">
    <location>
        <begin position="172"/>
        <end position="179"/>
    </location>
    <ligand>
        <name>NAD(+)</name>
        <dbReference type="ChEBI" id="CHEBI:57540"/>
    </ligand>
</feature>
<keyword evidence="5" id="KW-0547">Nucleotide-binding</keyword>
<evidence type="ECO:0000256" key="4">
    <source>
        <dbReference type="ARBA" id="ARBA00023027"/>
    </source>
</evidence>
<dbReference type="PIRSF" id="PIRSF000350">
    <property type="entry name" value="Mercury_reductase_MerA"/>
    <property type="match status" value="1"/>
</dbReference>
<dbReference type="InterPro" id="IPR036188">
    <property type="entry name" value="FAD/NAD-bd_sf"/>
</dbReference>
<evidence type="ECO:0000256" key="6">
    <source>
        <dbReference type="PIRSR" id="PIRSR000350-4"/>
    </source>
</evidence>
<dbReference type="SUPFAM" id="SSF55424">
    <property type="entry name" value="FAD/NAD-linked reductases, dimerisation (C-terminal) domain"/>
    <property type="match status" value="1"/>
</dbReference>
<dbReference type="GO" id="GO:0004148">
    <property type="term" value="F:dihydrolipoyl dehydrogenase (NADH) activity"/>
    <property type="evidence" value="ECO:0007669"/>
    <property type="project" value="TreeGrafter"/>
</dbReference>
<name>A0A4R1BGU5_9ACTN</name>
<dbReference type="Proteomes" id="UP000295244">
    <property type="component" value="Unassembled WGS sequence"/>
</dbReference>
<keyword evidence="4 5" id="KW-0520">NAD</keyword>
<keyword evidence="3 5" id="KW-0274">FAD</keyword>
<evidence type="ECO:0000313" key="9">
    <source>
        <dbReference type="EMBL" id="TCJ16423.1"/>
    </source>
</evidence>
<dbReference type="EMBL" id="SKBU01000016">
    <property type="protein sequence ID" value="TCJ16423.1"/>
    <property type="molecule type" value="Genomic_DNA"/>
</dbReference>
<feature type="binding site" evidence="5">
    <location>
        <position position="111"/>
    </location>
    <ligand>
        <name>FAD</name>
        <dbReference type="ChEBI" id="CHEBI:57692"/>
    </ligand>
</feature>
<dbReference type="InterPro" id="IPR016156">
    <property type="entry name" value="FAD/NAD-linked_Rdtase_dimer_sf"/>
</dbReference>
<dbReference type="Gene3D" id="3.50.50.60">
    <property type="entry name" value="FAD/NAD(P)-binding domain"/>
    <property type="match status" value="2"/>
</dbReference>
<dbReference type="SUPFAM" id="SSF51905">
    <property type="entry name" value="FAD/NAD(P)-binding domain"/>
    <property type="match status" value="1"/>
</dbReference>
<dbReference type="OrthoDB" id="9800167at2"/>
<comment type="similarity">
    <text evidence="1">Belongs to the class-I pyridine nucleotide-disulfide oxidoreductase family.</text>
</comment>
<dbReference type="Gene3D" id="3.30.390.30">
    <property type="match status" value="1"/>
</dbReference>
<dbReference type="InterPro" id="IPR004099">
    <property type="entry name" value="Pyr_nucl-diS_OxRdtase_dimer"/>
</dbReference>
<dbReference type="GO" id="GO:0050660">
    <property type="term" value="F:flavin adenine dinucleotide binding"/>
    <property type="evidence" value="ECO:0007669"/>
    <property type="project" value="TreeGrafter"/>
</dbReference>
<feature type="binding site" evidence="5">
    <location>
        <begin position="135"/>
        <end position="137"/>
    </location>
    <ligand>
        <name>FAD</name>
        <dbReference type="ChEBI" id="CHEBI:57692"/>
    </ligand>
</feature>
<feature type="binding site" evidence="5">
    <location>
        <position position="298"/>
    </location>
    <ligand>
        <name>FAD</name>
        <dbReference type="ChEBI" id="CHEBI:57692"/>
    </ligand>
</feature>